<protein>
    <submittedName>
        <fullName evidence="2">Restriction system-associated AAA family ATPase</fullName>
    </submittedName>
</protein>
<gene>
    <name evidence="2" type="ORF">V6624_18330</name>
</gene>
<feature type="domain" description="ATPase AAA-type core" evidence="1">
    <location>
        <begin position="313"/>
        <end position="489"/>
    </location>
</feature>
<dbReference type="SUPFAM" id="SSF52540">
    <property type="entry name" value="P-loop containing nucleoside triphosphate hydrolases"/>
    <property type="match status" value="1"/>
</dbReference>
<dbReference type="RefSeq" id="WP_338839666.1">
    <property type="nucleotide sequence ID" value="NZ_CP147988.1"/>
</dbReference>
<dbReference type="NCBIfam" id="TIGR04435">
    <property type="entry name" value="restrict_AAA_1"/>
    <property type="match status" value="1"/>
</dbReference>
<dbReference type="InterPro" id="IPR027417">
    <property type="entry name" value="P-loop_NTPase"/>
</dbReference>
<sequence length="592" mass="68266">MKLISFSIPKNKLNTGFRSLKPGFEIKFHNEKDEVTMTKFSPFCFAGLNGSGKSNVLEALANIFYHLEVMSARILPDSIRNQENFKRSVCVVDVFKLEYLIGLKDSSSDGIESLTKVIITKDFGNEPIMQIKPYPFDNEEKPLIVSFESGEEKSAPSKIFLPDHIIGYSSGENELLSLPFIKSRFLQLDEYKEATKAELREYKEPENSLIYIDNDMSQAVLLSCLLFESEATLAPIRDIDNTGILGLRRFTIYLTYQKFDFQKESENVFKSLEGNFNKPEIQEELPKQIEKLKKCASFWYEDEEGISLDYFVNDSTKNAFKVHFESSFELFQLFHLFYILNNHFIGKSNVEDVYQSKGNYTDWKIPVGGPADDAFYFLQYYLIKQEKKSNKIFDLLLRDLSDGEHQFLHTTAICLMLKSKRTLLLLDEPETHFNPSWRAKFIKILNDSIEASQDKEEEEVSFEESNTLKNMIHLRKDILLTSHSPFIISDCMPNNVVLFERKDDGSVTAKKVSELNNAFNTYGTSVELILDKLFDYRQSIGDLSHSVLNEIDFNNLDSDEKVQEQKAKLRVLGESIEKDMVLARLNRISLNN</sequence>
<dbReference type="Pfam" id="PF13304">
    <property type="entry name" value="AAA_21"/>
    <property type="match status" value="1"/>
</dbReference>
<evidence type="ECO:0000313" key="3">
    <source>
        <dbReference type="Proteomes" id="UP001447857"/>
    </source>
</evidence>
<reference evidence="2 3" key="1">
    <citation type="submission" date="2024-02" db="EMBL/GenBank/DDBJ databases">
        <title>complete genome of Flavobacterium ginsenosidimutans Str. YTB16.</title>
        <authorList>
            <person name="Wang Q."/>
        </authorList>
    </citation>
    <scope>NUCLEOTIDE SEQUENCE [LARGE SCALE GENOMIC DNA]</scope>
    <source>
        <strain evidence="2 3">YTB16</strain>
    </source>
</reference>
<proteinExistence type="predicted"/>
<dbReference type="InterPro" id="IPR003959">
    <property type="entry name" value="ATPase_AAA_core"/>
</dbReference>
<dbReference type="EMBL" id="CP147988">
    <property type="protein sequence ID" value="WXK48981.1"/>
    <property type="molecule type" value="Genomic_DNA"/>
</dbReference>
<name>A0ABZ2QBL8_9FLAO</name>
<evidence type="ECO:0000259" key="1">
    <source>
        <dbReference type="Pfam" id="PF13304"/>
    </source>
</evidence>
<accession>A0ABZ2QBL8</accession>
<evidence type="ECO:0000313" key="2">
    <source>
        <dbReference type="EMBL" id="WXK48981.1"/>
    </source>
</evidence>
<dbReference type="PANTHER" id="PTHR32182">
    <property type="entry name" value="DNA REPLICATION AND REPAIR PROTEIN RECF"/>
    <property type="match status" value="1"/>
</dbReference>
<dbReference type="InterPro" id="IPR030974">
    <property type="entry name" value="Restrict_AAA"/>
</dbReference>
<dbReference type="PANTHER" id="PTHR32182:SF25">
    <property type="entry name" value="SLR1056 PROTEIN"/>
    <property type="match status" value="1"/>
</dbReference>
<dbReference type="Proteomes" id="UP001447857">
    <property type="component" value="Chromosome"/>
</dbReference>
<dbReference type="Gene3D" id="3.40.50.300">
    <property type="entry name" value="P-loop containing nucleotide triphosphate hydrolases"/>
    <property type="match status" value="1"/>
</dbReference>
<keyword evidence="3" id="KW-1185">Reference proteome</keyword>
<organism evidence="2 3">
    <name type="scientific">Flavobacterium ginsenosidimutans</name>
    <dbReference type="NCBI Taxonomy" id="687844"/>
    <lineage>
        <taxon>Bacteria</taxon>
        <taxon>Pseudomonadati</taxon>
        <taxon>Bacteroidota</taxon>
        <taxon>Flavobacteriia</taxon>
        <taxon>Flavobacteriales</taxon>
        <taxon>Flavobacteriaceae</taxon>
        <taxon>Flavobacterium</taxon>
    </lineage>
</organism>